<dbReference type="InterPro" id="IPR044060">
    <property type="entry name" value="Bacterial_rp_domain"/>
</dbReference>
<dbReference type="GO" id="GO:2001070">
    <property type="term" value="F:starch binding"/>
    <property type="evidence" value="ECO:0007669"/>
    <property type="project" value="InterPro"/>
</dbReference>
<dbReference type="InterPro" id="IPR002044">
    <property type="entry name" value="CBM20"/>
</dbReference>
<dbReference type="SUPFAM" id="SSF81296">
    <property type="entry name" value="E set domains"/>
    <property type="match status" value="1"/>
</dbReference>
<dbReference type="NCBIfam" id="TIGR04183">
    <property type="entry name" value="Por_Secre_tail"/>
    <property type="match status" value="1"/>
</dbReference>
<dbReference type="RefSeq" id="WP_338239464.1">
    <property type="nucleotide sequence ID" value="NZ_BQKE01000005.1"/>
</dbReference>
<dbReference type="Proteomes" id="UP001310022">
    <property type="component" value="Unassembled WGS sequence"/>
</dbReference>
<accession>A0AAN4W5D4</accession>
<evidence type="ECO:0000256" key="1">
    <source>
        <dbReference type="SAM" id="SignalP"/>
    </source>
</evidence>
<evidence type="ECO:0000313" key="3">
    <source>
        <dbReference type="EMBL" id="GJM64400.1"/>
    </source>
</evidence>
<proteinExistence type="predicted"/>
<gene>
    <name evidence="3" type="ORF">PEDI_49520</name>
</gene>
<organism evidence="3 4">
    <name type="scientific">Persicobacter diffluens</name>
    <dbReference type="NCBI Taxonomy" id="981"/>
    <lineage>
        <taxon>Bacteria</taxon>
        <taxon>Pseudomonadati</taxon>
        <taxon>Bacteroidota</taxon>
        <taxon>Cytophagia</taxon>
        <taxon>Cytophagales</taxon>
        <taxon>Persicobacteraceae</taxon>
        <taxon>Persicobacter</taxon>
    </lineage>
</organism>
<reference evidence="3 4" key="1">
    <citation type="submission" date="2021-12" db="EMBL/GenBank/DDBJ databases">
        <title>Genome sequencing of bacteria with rrn-lacking chromosome and rrn-plasmid.</title>
        <authorList>
            <person name="Anda M."/>
            <person name="Iwasaki W."/>
        </authorList>
    </citation>
    <scope>NUCLEOTIDE SEQUENCE [LARGE SCALE GENOMIC DNA]</scope>
    <source>
        <strain evidence="3 4">NBRC 15940</strain>
    </source>
</reference>
<keyword evidence="4" id="KW-1185">Reference proteome</keyword>
<feature type="domain" description="CBM20" evidence="2">
    <location>
        <begin position="141"/>
        <end position="241"/>
    </location>
</feature>
<dbReference type="Pfam" id="PF18962">
    <property type="entry name" value="Por_Secre_tail"/>
    <property type="match status" value="1"/>
</dbReference>
<keyword evidence="1" id="KW-0732">Signal</keyword>
<protein>
    <recommendedName>
        <fullName evidence="2">CBM20 domain-containing protein</fullName>
    </recommendedName>
</protein>
<dbReference type="SMART" id="SM01065">
    <property type="entry name" value="CBM_2"/>
    <property type="match status" value="3"/>
</dbReference>
<dbReference type="InterPro" id="IPR013784">
    <property type="entry name" value="Carb-bd-like_fold"/>
</dbReference>
<evidence type="ECO:0000313" key="4">
    <source>
        <dbReference type="Proteomes" id="UP001310022"/>
    </source>
</evidence>
<feature type="chain" id="PRO_5042902980" description="CBM20 domain-containing protein" evidence="1">
    <location>
        <begin position="20"/>
        <end position="643"/>
    </location>
</feature>
<dbReference type="SUPFAM" id="SSF49452">
    <property type="entry name" value="Starch-binding domain-like"/>
    <property type="match status" value="2"/>
</dbReference>
<dbReference type="Gene3D" id="2.60.40.10">
    <property type="entry name" value="Immunoglobulins"/>
    <property type="match status" value="1"/>
</dbReference>
<feature type="domain" description="CBM20" evidence="2">
    <location>
        <begin position="259"/>
        <end position="357"/>
    </location>
</feature>
<feature type="domain" description="CBM20" evidence="2">
    <location>
        <begin position="445"/>
        <end position="548"/>
    </location>
</feature>
<name>A0AAN4W5D4_9BACT</name>
<dbReference type="InterPro" id="IPR026444">
    <property type="entry name" value="Secre_tail"/>
</dbReference>
<evidence type="ECO:0000259" key="2">
    <source>
        <dbReference type="SMART" id="SM01065"/>
    </source>
</evidence>
<dbReference type="EMBL" id="BQKE01000005">
    <property type="protein sequence ID" value="GJM64400.1"/>
    <property type="molecule type" value="Genomic_DNA"/>
</dbReference>
<sequence>MKLFFATLLSFLPFFSLFSAPVLVTFSVDMKHQDNFEGVGIQGGVTNWGDLVVLTNEPGTTIYKGTITLDTDENNYSYRFVKLNIDNSFKTWEENIPSECTFDWSDGHRIIYPPTQDTILPTVCYAACAACQDEPGDAKEPVKVTFQVDAQNLGDISGLGLNGSINDWSGTIEMEQISGSTIYQATVELDPEVTGYTYRYTILDAQKQSLYWEDVPDDCRLENDDNRWLPTPAEDTVLTAICYGECAECEPADTEEGDFIQLQVNMKYFPEFKYPAVTGGFNDWGTPIPLNQVGTSSIYSAKVPYADNNNGYAYRFVALNESGEIIYWETVPTDCALTGDENRWFPLPATDTEVAPVCFSWCRDSQVDDQVFEVDVLAHDNGEVLGVGHYFENQQANLNALPEEGYVFKGWQVNGETVSNDNPYQFNVMKDLQLSALFAPLAEENLKITFSVDVANLEQVYAVGLTGGIIDWGTPIEMTQQADAGSVYETTVSLPLAEANNIYTYRFVTLSQANTVALWEDVPLECRFENDENRFFETPAVDLVLPTVCFSSCDECKEYILNTSSELQVKVYPNPVNELLRIIPFHHHQGMAISIYDLQGKRLLEDEFKASEYLLNVGSLPAGIYLLELRQNDKYKVQQFIKY</sequence>
<comment type="caution">
    <text evidence="3">The sequence shown here is derived from an EMBL/GenBank/DDBJ whole genome shotgun (WGS) entry which is preliminary data.</text>
</comment>
<dbReference type="AlphaFoldDB" id="A0AAN4W5D4"/>
<dbReference type="InterPro" id="IPR014756">
    <property type="entry name" value="Ig_E-set"/>
</dbReference>
<dbReference type="InterPro" id="IPR013783">
    <property type="entry name" value="Ig-like_fold"/>
</dbReference>
<dbReference type="Pfam" id="PF18998">
    <property type="entry name" value="Flg_new_2"/>
    <property type="match status" value="1"/>
</dbReference>
<feature type="signal peptide" evidence="1">
    <location>
        <begin position="1"/>
        <end position="19"/>
    </location>
</feature>